<keyword evidence="3" id="KW-0136">Cellulose degradation</keyword>
<dbReference type="OrthoDB" id="64893at2759"/>
<dbReference type="GO" id="GO:0004553">
    <property type="term" value="F:hydrolase activity, hydrolyzing O-glycosyl compounds"/>
    <property type="evidence" value="ECO:0007669"/>
    <property type="project" value="InterPro"/>
</dbReference>
<dbReference type="PANTHER" id="PTHR34876:SF10">
    <property type="entry name" value="GLUCANASE"/>
    <property type="match status" value="1"/>
</dbReference>
<dbReference type="AlphaFoldDB" id="A0A0P7AW90"/>
<dbReference type="GO" id="GO:0030245">
    <property type="term" value="P:cellulose catabolic process"/>
    <property type="evidence" value="ECO:0007669"/>
    <property type="project" value="UniProtKB-KW"/>
</dbReference>
<dbReference type="STRING" id="78410.A0A0P7AW90"/>
<dbReference type="Pfam" id="PF01341">
    <property type="entry name" value="Glyco_hydro_6"/>
    <property type="match status" value="1"/>
</dbReference>
<name>A0A0P7AW90_9HYPO</name>
<keyword evidence="3" id="KW-0624">Polysaccharide degradation</keyword>
<evidence type="ECO:0000256" key="2">
    <source>
        <dbReference type="PIRSR" id="PIRSR001100-2"/>
    </source>
</evidence>
<feature type="binding site" evidence="2">
    <location>
        <position position="101"/>
    </location>
    <ligand>
        <name>substrate</name>
    </ligand>
</feature>
<accession>A0A0P7AW90</accession>
<evidence type="ECO:0000313" key="5">
    <source>
        <dbReference type="Proteomes" id="UP000050424"/>
    </source>
</evidence>
<dbReference type="InterPro" id="IPR016288">
    <property type="entry name" value="Beta_cellobiohydrolase"/>
</dbReference>
<gene>
    <name evidence="4" type="ORF">AK830_g8873</name>
</gene>
<dbReference type="Gene3D" id="3.20.20.40">
    <property type="entry name" value="1, 4-beta cellobiohydrolase"/>
    <property type="match status" value="1"/>
</dbReference>
<comment type="caution">
    <text evidence="4">The sequence shown here is derived from an EMBL/GenBank/DDBJ whole genome shotgun (WGS) entry which is preliminary data.</text>
</comment>
<evidence type="ECO:0000313" key="4">
    <source>
        <dbReference type="EMBL" id="KPM37693.1"/>
    </source>
</evidence>
<keyword evidence="3 4" id="KW-0378">Hydrolase</keyword>
<dbReference type="EC" id="3.2.1.-" evidence="3"/>
<dbReference type="InterPro" id="IPR036434">
    <property type="entry name" value="Beta_cellobiohydrolase_sf"/>
</dbReference>
<feature type="binding site" evidence="2">
    <location>
        <position position="294"/>
    </location>
    <ligand>
        <name>substrate</name>
    </ligand>
</feature>
<evidence type="ECO:0000256" key="1">
    <source>
        <dbReference type="PIRSR" id="PIRSR001100-1"/>
    </source>
</evidence>
<keyword evidence="5" id="KW-1185">Reference proteome</keyword>
<reference evidence="4 5" key="1">
    <citation type="submission" date="2015-09" db="EMBL/GenBank/DDBJ databases">
        <title>Draft genome of a European isolate of the apple canker pathogen Neonectria ditissima.</title>
        <authorList>
            <person name="Gomez-Cortecero A."/>
            <person name="Harrison R.J."/>
            <person name="Armitage A.D."/>
        </authorList>
    </citation>
    <scope>NUCLEOTIDE SEQUENCE [LARGE SCALE GENOMIC DNA]</scope>
    <source>
        <strain evidence="4 5">R09/05</strain>
    </source>
</reference>
<dbReference type="SUPFAM" id="SSF51989">
    <property type="entry name" value="Glycosyl hydrolases family 6, cellulases"/>
    <property type="match status" value="1"/>
</dbReference>
<feature type="active site" description="Proton donor" evidence="1">
    <location>
        <position position="189"/>
    </location>
</feature>
<dbReference type="PANTHER" id="PTHR34876">
    <property type="match status" value="1"/>
</dbReference>
<comment type="similarity">
    <text evidence="3">Belongs to the glycosyl hydrolase family 6.</text>
</comment>
<feature type="binding site" evidence="2">
    <location>
        <position position="387"/>
    </location>
    <ligand>
        <name>substrate</name>
    </ligand>
</feature>
<sequence>MDAQPQPIENQPIENQPIEVQNNIDTQSVETQSADAQSPITQSITNAAQVVSANPWRGKTFFVNPRWADKLEPTYNMYKQRGDEGNAAKVRTLQKTGTFVWISHIDNLPDIDSAIQSARAKEKETGKQQIVGLVLYNIPGRDYLGGASANNIPPTEPGLRKYKKQFVNPFAEKVAAAKDLNFAIILEPDVVGNLVTAHDDDRFKPVAPFYERGTAYAIMSLQLKHVSLYLDAANGGWLGWPDKLEPGEYEPRILNRPVAKHTVAAKQLARILQRARDHSSNRTNIRGFSTNVSNFNPFNATESEREPYTQYSESWDESRFIEQLVPYLKKHKLPLHFIVDQSRVALPGARTTWGQFENVPAKFGMRPGTSVKNKHVDSIVWVKPAGESDGNSPDMVWPGPPAGAWFPEYVERMVSNSNI</sequence>
<feature type="binding site" evidence="2">
    <location>
        <position position="237"/>
    </location>
    <ligand>
        <name>substrate</name>
    </ligand>
</feature>
<dbReference type="EMBL" id="LKCW01000157">
    <property type="protein sequence ID" value="KPM37693.1"/>
    <property type="molecule type" value="Genomic_DNA"/>
</dbReference>
<proteinExistence type="inferred from homology"/>
<dbReference type="PRINTS" id="PR00733">
    <property type="entry name" value="GLHYDRLASE6"/>
</dbReference>
<evidence type="ECO:0000256" key="3">
    <source>
        <dbReference type="RuleBase" id="RU361186"/>
    </source>
</evidence>
<organism evidence="4 5">
    <name type="scientific">Neonectria ditissima</name>
    <dbReference type="NCBI Taxonomy" id="78410"/>
    <lineage>
        <taxon>Eukaryota</taxon>
        <taxon>Fungi</taxon>
        <taxon>Dikarya</taxon>
        <taxon>Ascomycota</taxon>
        <taxon>Pezizomycotina</taxon>
        <taxon>Sordariomycetes</taxon>
        <taxon>Hypocreomycetidae</taxon>
        <taxon>Hypocreales</taxon>
        <taxon>Nectriaceae</taxon>
        <taxon>Neonectria</taxon>
    </lineage>
</organism>
<keyword evidence="3" id="KW-0326">Glycosidase</keyword>
<feature type="binding site" evidence="2">
    <location>
        <position position="383"/>
    </location>
    <ligand>
        <name>substrate</name>
    </ligand>
</feature>
<protein>
    <recommendedName>
        <fullName evidence="3">Glucanase</fullName>
        <ecNumber evidence="3">3.2.1.-</ecNumber>
    </recommendedName>
</protein>
<keyword evidence="3" id="KW-0119">Carbohydrate metabolism</keyword>
<dbReference type="Proteomes" id="UP000050424">
    <property type="component" value="Unassembled WGS sequence"/>
</dbReference>
<feature type="active site" description="Proton acceptor" evidence="1">
    <location>
        <position position="389"/>
    </location>
</feature>
<dbReference type="PIRSF" id="PIRSF001100">
    <property type="entry name" value="Beta_cellobiohydrolase"/>
    <property type="match status" value="1"/>
</dbReference>